<protein>
    <recommendedName>
        <fullName evidence="4">Carbohydrate deacetylase</fullName>
    </recommendedName>
</protein>
<dbReference type="PANTHER" id="PTHR31609:SF1">
    <property type="entry name" value="CARBOHYDRATE DEACETYLASE"/>
    <property type="match status" value="1"/>
</dbReference>
<comment type="similarity">
    <text evidence="3">Belongs to the YdjC deacetylase family.</text>
</comment>
<organism evidence="10 11">
    <name type="scientific">Priapulus caudatus</name>
    <name type="common">Priapulid worm</name>
    <dbReference type="NCBI Taxonomy" id="37621"/>
    <lineage>
        <taxon>Eukaryota</taxon>
        <taxon>Metazoa</taxon>
        <taxon>Ecdysozoa</taxon>
        <taxon>Scalidophora</taxon>
        <taxon>Priapulida</taxon>
        <taxon>Priapulimorpha</taxon>
        <taxon>Priapulimorphida</taxon>
        <taxon>Priapulidae</taxon>
        <taxon>Priapulus</taxon>
    </lineage>
</organism>
<proteinExistence type="inferred from homology"/>
<evidence type="ECO:0000256" key="8">
    <source>
        <dbReference type="ARBA" id="ARBA00023277"/>
    </source>
</evidence>
<dbReference type="Gene3D" id="3.20.20.370">
    <property type="entry name" value="Glycoside hydrolase/deacetylase"/>
    <property type="match status" value="1"/>
</dbReference>
<dbReference type="InterPro" id="IPR006879">
    <property type="entry name" value="YdjC-like"/>
</dbReference>
<sequence length="373" mass="41004">MDVTLPLDSVAVNGSDQEHDGYIPPADGIAEFKAITAMVKDENLWKALPPPPPPPHPPTGSRRLVVTADDLGYCPERNRAILECLARGVVSSTSLLVNAAYTREAVALIRDAHPGKTALQLPIGLHLNLTEGKPINESTHTLVAHDGFMRGKIGFRDAWKNSEITEEHVAMEIRSQIEKYKDLVGCYPLHIDGHQHVHIIPGVADIFARLLVEYGVTRTRLPHEPQLMPCVDYMLRAAPGGRPTARVKFLIAIDDNCKTARATFEKHGLRYADRFIGHGVMGPMMTVPRLAANMHVVFRVGDGESAARRPIACEMMVHPGYVAHPGVGGYGEAGPDEFARSEDRDDERRTLQSDALKEIIERYGIELSTASDL</sequence>
<dbReference type="RefSeq" id="XP_014674695.1">
    <property type="nucleotide sequence ID" value="XM_014819209.1"/>
</dbReference>
<comment type="function">
    <text evidence="2">Probably catalyzes the deacetylation of acetylated carbohydrates an important step in the degradation of oligosaccharides.</text>
</comment>
<name>A0ABM1ER74_PRICU</name>
<dbReference type="SUPFAM" id="SSF88713">
    <property type="entry name" value="Glycoside hydrolase/deacetylase"/>
    <property type="match status" value="1"/>
</dbReference>
<keyword evidence="8" id="KW-0119">Carbohydrate metabolism</keyword>
<comment type="cofactor">
    <cofactor evidence="1">
        <name>Mg(2+)</name>
        <dbReference type="ChEBI" id="CHEBI:18420"/>
    </cofactor>
</comment>
<keyword evidence="6" id="KW-0378">Hydrolase</keyword>
<dbReference type="Pfam" id="PF04794">
    <property type="entry name" value="YdjC"/>
    <property type="match status" value="1"/>
</dbReference>
<dbReference type="InterPro" id="IPR011330">
    <property type="entry name" value="Glyco_hydro/deAcase_b/a-brl"/>
</dbReference>
<evidence type="ECO:0000256" key="5">
    <source>
        <dbReference type="ARBA" id="ARBA00022723"/>
    </source>
</evidence>
<evidence type="ECO:0000313" key="11">
    <source>
        <dbReference type="RefSeq" id="XP_014674695.1"/>
    </source>
</evidence>
<evidence type="ECO:0000256" key="3">
    <source>
        <dbReference type="ARBA" id="ARBA00008843"/>
    </source>
</evidence>
<evidence type="ECO:0000256" key="9">
    <source>
        <dbReference type="SAM" id="MobiDB-lite"/>
    </source>
</evidence>
<evidence type="ECO:0000256" key="1">
    <source>
        <dbReference type="ARBA" id="ARBA00001946"/>
    </source>
</evidence>
<feature type="compositionally biased region" description="Basic and acidic residues" evidence="9">
    <location>
        <begin position="337"/>
        <end position="351"/>
    </location>
</feature>
<accession>A0ABM1ER74</accession>
<dbReference type="GeneID" id="106814845"/>
<evidence type="ECO:0000256" key="7">
    <source>
        <dbReference type="ARBA" id="ARBA00022842"/>
    </source>
</evidence>
<dbReference type="PANTHER" id="PTHR31609">
    <property type="entry name" value="YDJC DEACETYLASE FAMILY MEMBER"/>
    <property type="match status" value="1"/>
</dbReference>
<reference evidence="11" key="1">
    <citation type="submission" date="2025-08" db="UniProtKB">
        <authorList>
            <consortium name="RefSeq"/>
        </authorList>
    </citation>
    <scope>IDENTIFICATION</scope>
</reference>
<keyword evidence="7" id="KW-0460">Magnesium</keyword>
<feature type="region of interest" description="Disordered" evidence="9">
    <location>
        <begin position="332"/>
        <end position="351"/>
    </location>
</feature>
<dbReference type="Proteomes" id="UP000695022">
    <property type="component" value="Unplaced"/>
</dbReference>
<evidence type="ECO:0000313" key="10">
    <source>
        <dbReference type="Proteomes" id="UP000695022"/>
    </source>
</evidence>
<keyword evidence="5" id="KW-0479">Metal-binding</keyword>
<evidence type="ECO:0000256" key="6">
    <source>
        <dbReference type="ARBA" id="ARBA00022801"/>
    </source>
</evidence>
<gene>
    <name evidence="11" type="primary">LOC106814845</name>
</gene>
<evidence type="ECO:0000256" key="4">
    <source>
        <dbReference type="ARBA" id="ARBA00018477"/>
    </source>
</evidence>
<keyword evidence="10" id="KW-1185">Reference proteome</keyword>
<evidence type="ECO:0000256" key="2">
    <source>
        <dbReference type="ARBA" id="ARBA00003451"/>
    </source>
</evidence>